<name>A0A6N1NKC2_9VIRU</name>
<reference evidence="2" key="1">
    <citation type="submission" date="2017-06" db="EMBL/GenBank/DDBJ databases">
        <authorList>
            <person name="Assis F.L."/>
            <person name="Abrahao J.S."/>
            <person name="Silva L."/>
            <person name="Khalil J.B."/>
            <person name="Rodrigues R."/>
            <person name="Silva L.S."/>
            <person name="Boratto P."/>
            <person name="Andrade M."/>
            <person name="Kroon E.G."/>
            <person name="Ribeiro B."/>
            <person name="Bergier I."/>
            <person name="Seligmann H."/>
            <person name="Ghigo E."/>
            <person name="Colson P."/>
            <person name="Levasseur A."/>
            <person name="Raoult D."/>
            <person name="Scola B.L."/>
        </authorList>
    </citation>
    <scope>NUCLEOTIDE SEQUENCE</scope>
    <source>
        <strain evidence="2">Deep ocean</strain>
    </source>
</reference>
<evidence type="ECO:0000256" key="1">
    <source>
        <dbReference type="SAM" id="MobiDB-lite"/>
    </source>
</evidence>
<dbReference type="GeneID" id="80516945"/>
<sequence length="117" mass="13387">MEQNNQNNNNGTILYSVNDDKINNTTKSFLGSLIEKIYPTHKETNDDKKDISQPLTPEERARIAELRLKRFSQPKQTSINKSAKVPTTNKKSNLTKSTSAPTNTDKKYDQIMKDWLS</sequence>
<reference evidence="2" key="2">
    <citation type="journal article" date="2018" name="Nat. Commun.">
        <title>Tailed giant Tupanvirus possesses the most complete translational apparatus of the known virosphere.</title>
        <authorList>
            <person name="Abrahao J."/>
            <person name="Silva L."/>
            <person name="Silva L.S."/>
            <person name="Khalil J.Y.B."/>
            <person name="Rodrigues R."/>
            <person name="Arantes T."/>
            <person name="Assis F."/>
            <person name="Boratto P."/>
            <person name="Andrade M."/>
            <person name="Kroon E.G."/>
            <person name="Ribeiro B."/>
            <person name="Bergier I."/>
            <person name="Seligmann H."/>
            <person name="Ghigo E."/>
            <person name="Colson P."/>
            <person name="Levasseur A."/>
            <person name="Kroemer G."/>
            <person name="Raoult D."/>
            <person name="La Scola B."/>
        </authorList>
    </citation>
    <scope>NUCLEOTIDE SEQUENCE [LARGE SCALE GENOMIC DNA]</scope>
    <source>
        <strain evidence="2">Deep ocean</strain>
    </source>
</reference>
<feature type="region of interest" description="Disordered" evidence="1">
    <location>
        <begin position="67"/>
        <end position="117"/>
    </location>
</feature>
<dbReference type="KEGG" id="vg:80516945"/>
<dbReference type="RefSeq" id="YP_010780254.1">
    <property type="nucleotide sequence ID" value="NC_075038.1"/>
</dbReference>
<evidence type="ECO:0000313" key="2">
    <source>
        <dbReference type="EMBL" id="QKU33647.1"/>
    </source>
</evidence>
<feature type="compositionally biased region" description="Basic and acidic residues" evidence="1">
    <location>
        <begin position="104"/>
        <end position="117"/>
    </location>
</feature>
<accession>A0A6N1NKC2</accession>
<feature type="compositionally biased region" description="Low complexity" evidence="1">
    <location>
        <begin position="87"/>
        <end position="99"/>
    </location>
</feature>
<proteinExistence type="predicted"/>
<organism evidence="2">
    <name type="scientific">Tupanvirus deep ocean</name>
    <dbReference type="NCBI Taxonomy" id="2126984"/>
    <lineage>
        <taxon>Viruses</taxon>
        <taxon>Varidnaviria</taxon>
        <taxon>Bamfordvirae</taxon>
        <taxon>Nucleocytoviricota</taxon>
        <taxon>Megaviricetes</taxon>
        <taxon>Imitervirales</taxon>
        <taxon>Mimiviridae</taxon>
        <taxon>Megamimivirinae</taxon>
        <taxon>Tupanvirus</taxon>
        <taxon>Tupanvirus altamarinense</taxon>
    </lineage>
</organism>
<dbReference type="EMBL" id="MF405918">
    <property type="protein sequence ID" value="QKU33647.1"/>
    <property type="molecule type" value="Genomic_DNA"/>
</dbReference>
<protein>
    <submittedName>
        <fullName evidence="2">Putative ORFan</fullName>
    </submittedName>
</protein>